<dbReference type="PRINTS" id="PR00127">
    <property type="entry name" value="CLPPROTEASEP"/>
</dbReference>
<dbReference type="CDD" id="cd07016">
    <property type="entry name" value="S14_ClpP_1"/>
    <property type="match status" value="1"/>
</dbReference>
<dbReference type="PANTHER" id="PTHR10381:SF70">
    <property type="entry name" value="ATP-DEPENDENT CLP PROTEASE PROTEOLYTIC SUBUNIT"/>
    <property type="match status" value="1"/>
</dbReference>
<evidence type="ECO:0000256" key="1">
    <source>
        <dbReference type="ARBA" id="ARBA00007039"/>
    </source>
</evidence>
<organism evidence="5">
    <name type="scientific">Siphoviridae sp. ctPat53</name>
    <dbReference type="NCBI Taxonomy" id="2825486"/>
    <lineage>
        <taxon>Viruses</taxon>
        <taxon>Duplodnaviria</taxon>
        <taxon>Heunggongvirae</taxon>
        <taxon>Uroviricota</taxon>
        <taxon>Caudoviricetes</taxon>
    </lineage>
</organism>
<dbReference type="Pfam" id="PF00574">
    <property type="entry name" value="CLP_protease"/>
    <property type="match status" value="1"/>
</dbReference>
<dbReference type="Gene3D" id="3.90.226.10">
    <property type="entry name" value="2-enoyl-CoA Hydratase, Chain A, domain 1"/>
    <property type="match status" value="1"/>
</dbReference>
<protein>
    <submittedName>
        <fullName evidence="5">Putative ATP dependent Clp protease</fullName>
    </submittedName>
</protein>
<feature type="compositionally biased region" description="Acidic residues" evidence="4">
    <location>
        <begin position="209"/>
        <end position="224"/>
    </location>
</feature>
<evidence type="ECO:0000256" key="3">
    <source>
        <dbReference type="ARBA" id="ARBA00022801"/>
    </source>
</evidence>
<dbReference type="GO" id="GO:0009368">
    <property type="term" value="C:endopeptidase Clp complex"/>
    <property type="evidence" value="ECO:0007669"/>
    <property type="project" value="TreeGrafter"/>
</dbReference>
<keyword evidence="2" id="KW-0963">Cytoplasm</keyword>
<keyword evidence="5" id="KW-0645">Protease</keyword>
<name>A0A8S5PAK8_9CAUD</name>
<dbReference type="InterPro" id="IPR023562">
    <property type="entry name" value="ClpP/TepA"/>
</dbReference>
<evidence type="ECO:0000256" key="2">
    <source>
        <dbReference type="ARBA" id="ARBA00022490"/>
    </source>
</evidence>
<sequence>MKKFWKFRNVTPQKGELTLYGEISDTSWWGDEVTPADFQRDLKALGDIEELNLYVNSPGGDVFAGFTIYNQLKRHSARKIVHVDGLAASAASVICMAGDEIIMPENASMMIHEASAITAGNKAKMRKMADELERIDGQIAGIYAEKTGKKPEELLEMMEAETWMNGSEALEQGFCTAIEEAKKVAACVGRSYFARYSNVPADLLEDWDDEPEEIGEEPPADGEEPPQPVTDKTPAEDSARISAQMEARKRRLELMNKKMKMEE</sequence>
<accession>A0A8S5PAK8</accession>
<dbReference type="InterPro" id="IPR029045">
    <property type="entry name" value="ClpP/crotonase-like_dom_sf"/>
</dbReference>
<evidence type="ECO:0000313" key="5">
    <source>
        <dbReference type="EMBL" id="DAE03483.1"/>
    </source>
</evidence>
<proteinExistence type="inferred from homology"/>
<dbReference type="NCBIfam" id="NF045542">
    <property type="entry name" value="Clp_rel_HeadMat"/>
    <property type="match status" value="1"/>
</dbReference>
<comment type="similarity">
    <text evidence="1">Belongs to the peptidase S14 family.</text>
</comment>
<dbReference type="GO" id="GO:0006515">
    <property type="term" value="P:protein quality control for misfolded or incompletely synthesized proteins"/>
    <property type="evidence" value="ECO:0007669"/>
    <property type="project" value="TreeGrafter"/>
</dbReference>
<dbReference type="EMBL" id="BK015367">
    <property type="protein sequence ID" value="DAE03483.1"/>
    <property type="molecule type" value="Genomic_DNA"/>
</dbReference>
<dbReference type="GO" id="GO:0004176">
    <property type="term" value="F:ATP-dependent peptidase activity"/>
    <property type="evidence" value="ECO:0007669"/>
    <property type="project" value="InterPro"/>
</dbReference>
<reference evidence="5" key="1">
    <citation type="journal article" date="2021" name="Proc. Natl. Acad. Sci. U.S.A.">
        <title>A Catalog of Tens of Thousands of Viruses from Human Metagenomes Reveals Hidden Associations with Chronic Diseases.</title>
        <authorList>
            <person name="Tisza M.J."/>
            <person name="Buck C.B."/>
        </authorList>
    </citation>
    <scope>NUCLEOTIDE SEQUENCE</scope>
    <source>
        <strain evidence="5">CtPat53</strain>
    </source>
</reference>
<dbReference type="SUPFAM" id="SSF52096">
    <property type="entry name" value="ClpP/crotonase"/>
    <property type="match status" value="1"/>
</dbReference>
<feature type="region of interest" description="Disordered" evidence="4">
    <location>
        <begin position="209"/>
        <end position="247"/>
    </location>
</feature>
<dbReference type="GO" id="GO:0004252">
    <property type="term" value="F:serine-type endopeptidase activity"/>
    <property type="evidence" value="ECO:0007669"/>
    <property type="project" value="InterPro"/>
</dbReference>
<evidence type="ECO:0000256" key="4">
    <source>
        <dbReference type="SAM" id="MobiDB-lite"/>
    </source>
</evidence>
<dbReference type="PANTHER" id="PTHR10381">
    <property type="entry name" value="ATP-DEPENDENT CLP PROTEASE PROTEOLYTIC SUBUNIT"/>
    <property type="match status" value="1"/>
</dbReference>
<dbReference type="GO" id="GO:0051117">
    <property type="term" value="F:ATPase binding"/>
    <property type="evidence" value="ECO:0007669"/>
    <property type="project" value="TreeGrafter"/>
</dbReference>
<keyword evidence="3" id="KW-0378">Hydrolase</keyword>
<dbReference type="InterPro" id="IPR001907">
    <property type="entry name" value="ClpP"/>
</dbReference>